<dbReference type="InterPro" id="IPR036291">
    <property type="entry name" value="NAD(P)-bd_dom_sf"/>
</dbReference>
<gene>
    <name evidence="5" type="ORF">F4Y42_09725</name>
</gene>
<evidence type="ECO:0000256" key="3">
    <source>
        <dbReference type="ARBA" id="ARBA00023027"/>
    </source>
</evidence>
<evidence type="ECO:0000256" key="1">
    <source>
        <dbReference type="ARBA" id="ARBA00005854"/>
    </source>
</evidence>
<reference evidence="5" key="1">
    <citation type="submission" date="2019-09" db="EMBL/GenBank/DDBJ databases">
        <title>Characterisation of the sponge microbiome using genome-centric metagenomics.</title>
        <authorList>
            <person name="Engelberts J.P."/>
            <person name="Robbins S.J."/>
            <person name="De Goeij J.M."/>
            <person name="Aranda M."/>
            <person name="Bell S.C."/>
            <person name="Webster N.S."/>
        </authorList>
    </citation>
    <scope>NUCLEOTIDE SEQUENCE</scope>
    <source>
        <strain evidence="5">SB0664_bin_27</strain>
    </source>
</reference>
<dbReference type="Gene3D" id="3.40.50.720">
    <property type="entry name" value="NAD(P)-binding Rossmann-like Domain"/>
    <property type="match status" value="1"/>
</dbReference>
<organism evidence="5">
    <name type="scientific">Caldilineaceae bacterium SB0664_bin_27</name>
    <dbReference type="NCBI Taxonomy" id="2605260"/>
    <lineage>
        <taxon>Bacteria</taxon>
        <taxon>Bacillati</taxon>
        <taxon>Chloroflexota</taxon>
        <taxon>Caldilineae</taxon>
        <taxon>Caldilineales</taxon>
        <taxon>Caldilineaceae</taxon>
    </lineage>
</organism>
<evidence type="ECO:0000259" key="4">
    <source>
        <dbReference type="Pfam" id="PF02826"/>
    </source>
</evidence>
<dbReference type="GO" id="GO:0051287">
    <property type="term" value="F:NAD binding"/>
    <property type="evidence" value="ECO:0007669"/>
    <property type="project" value="InterPro"/>
</dbReference>
<dbReference type="AlphaFoldDB" id="A0A6B0YUB7"/>
<evidence type="ECO:0000313" key="5">
    <source>
        <dbReference type="EMBL" id="MXY93715.1"/>
    </source>
</evidence>
<name>A0A6B0YUB7_9CHLR</name>
<dbReference type="SUPFAM" id="SSF51735">
    <property type="entry name" value="NAD(P)-binding Rossmann-fold domains"/>
    <property type="match status" value="1"/>
</dbReference>
<dbReference type="InterPro" id="IPR050418">
    <property type="entry name" value="D-iso_2-hydroxyacid_DH_PdxB"/>
</dbReference>
<keyword evidence="3" id="KW-0520">NAD</keyword>
<accession>A0A6B0YUB7</accession>
<dbReference type="PANTHER" id="PTHR43761:SF1">
    <property type="entry name" value="D-ISOMER SPECIFIC 2-HYDROXYACID DEHYDROGENASE CATALYTIC DOMAIN-CONTAINING PROTEIN-RELATED"/>
    <property type="match status" value="1"/>
</dbReference>
<proteinExistence type="inferred from homology"/>
<dbReference type="EMBL" id="VXRG01000080">
    <property type="protein sequence ID" value="MXY93715.1"/>
    <property type="molecule type" value="Genomic_DNA"/>
</dbReference>
<comment type="similarity">
    <text evidence="1">Belongs to the D-isomer specific 2-hydroxyacid dehydrogenase family.</text>
</comment>
<feature type="domain" description="D-isomer specific 2-hydroxyacid dehydrogenase NAD-binding" evidence="4">
    <location>
        <begin position="160"/>
        <end position="312"/>
    </location>
</feature>
<dbReference type="PANTHER" id="PTHR43761">
    <property type="entry name" value="D-ISOMER SPECIFIC 2-HYDROXYACID DEHYDROGENASE FAMILY PROTEIN (AFU_ORTHOLOGUE AFUA_1G13630)"/>
    <property type="match status" value="1"/>
</dbReference>
<dbReference type="GO" id="GO:0016491">
    <property type="term" value="F:oxidoreductase activity"/>
    <property type="evidence" value="ECO:0007669"/>
    <property type="project" value="UniProtKB-KW"/>
</dbReference>
<dbReference type="InterPro" id="IPR006140">
    <property type="entry name" value="D-isomer_DH_NAD-bd"/>
</dbReference>
<keyword evidence="2" id="KW-0560">Oxidoreductase</keyword>
<evidence type="ECO:0000256" key="2">
    <source>
        <dbReference type="ARBA" id="ARBA00023002"/>
    </source>
</evidence>
<dbReference type="Pfam" id="PF02826">
    <property type="entry name" value="2-Hacid_dh_C"/>
    <property type="match status" value="1"/>
</dbReference>
<protein>
    <submittedName>
        <fullName evidence="5">Hydroxyacid dehydrogenase</fullName>
    </submittedName>
</protein>
<comment type="caution">
    <text evidence="5">The sequence shown here is derived from an EMBL/GenBank/DDBJ whole genome shotgun (WGS) entry which is preliminary data.</text>
</comment>
<sequence>MRSVICVHERFDAVWPFAADYWQKRWQSDCCELYRTLEPEARAPHLVPDPAAVQRLVLLGLPAGSEDLAPFASLEECFHSSHGDHPRDGLEEAASRGIHIIPHRVDIYWGQSVAEYGLCLTLCGLRRIPQAHTAMIESYEPWRHGPDVGRPGGKGIQYADDSRFANGTLAGKRVRVVGAGNIGARYASWCTAMGADVAIWDPFAPDATFAAAGARRCFHLPELVKDAEIFVPMLPLKEDTLGLVGKDLIDALPHGCLVVQVTRARICDTEALYQRVLKNELALAADVFDVEPVSLDSPLLGRHNVVHTPHNAGRTKDANLAWVDDQIGRFKPRP</sequence>